<dbReference type="EMBL" id="GBXM01098601">
    <property type="protein sequence ID" value="JAH09976.1"/>
    <property type="molecule type" value="Transcribed_RNA"/>
</dbReference>
<proteinExistence type="predicted"/>
<accession>A0A0E9PZB9</accession>
<protein>
    <submittedName>
        <fullName evidence="1">Uncharacterized protein</fullName>
    </submittedName>
</protein>
<reference evidence="1" key="2">
    <citation type="journal article" date="2015" name="Fish Shellfish Immunol.">
        <title>Early steps in the European eel (Anguilla anguilla)-Vibrio vulnificus interaction in the gills: Role of the RtxA13 toxin.</title>
        <authorList>
            <person name="Callol A."/>
            <person name="Pajuelo D."/>
            <person name="Ebbesson L."/>
            <person name="Teles M."/>
            <person name="MacKenzie S."/>
            <person name="Amaro C."/>
        </authorList>
    </citation>
    <scope>NUCLEOTIDE SEQUENCE</scope>
</reference>
<evidence type="ECO:0000313" key="1">
    <source>
        <dbReference type="EMBL" id="JAH09976.1"/>
    </source>
</evidence>
<sequence length="38" mass="4233">MLAPSQTLSYPVSLTPQLLYEPQAQLRNKNHFGTSPCT</sequence>
<reference evidence="1" key="1">
    <citation type="submission" date="2014-11" db="EMBL/GenBank/DDBJ databases">
        <authorList>
            <person name="Amaro Gonzalez C."/>
        </authorList>
    </citation>
    <scope>NUCLEOTIDE SEQUENCE</scope>
</reference>
<organism evidence="1">
    <name type="scientific">Anguilla anguilla</name>
    <name type="common">European freshwater eel</name>
    <name type="synonym">Muraena anguilla</name>
    <dbReference type="NCBI Taxonomy" id="7936"/>
    <lineage>
        <taxon>Eukaryota</taxon>
        <taxon>Metazoa</taxon>
        <taxon>Chordata</taxon>
        <taxon>Craniata</taxon>
        <taxon>Vertebrata</taxon>
        <taxon>Euteleostomi</taxon>
        <taxon>Actinopterygii</taxon>
        <taxon>Neopterygii</taxon>
        <taxon>Teleostei</taxon>
        <taxon>Anguilliformes</taxon>
        <taxon>Anguillidae</taxon>
        <taxon>Anguilla</taxon>
    </lineage>
</organism>
<name>A0A0E9PZB9_ANGAN</name>
<dbReference type="AlphaFoldDB" id="A0A0E9PZB9"/>